<name>A0ACC0Z6N1_9ROSI</name>
<evidence type="ECO:0000313" key="1">
    <source>
        <dbReference type="EMBL" id="KAJ0046464.1"/>
    </source>
</evidence>
<evidence type="ECO:0000313" key="2">
    <source>
        <dbReference type="Proteomes" id="UP001163603"/>
    </source>
</evidence>
<sequence length="107" mass="11591">MGQRIRKYGPVSKLSPYGTPTSDSSDSIFAEPSKVDPSGFENQPSIPPYCHIPFGGGPHLCPEYELAKIEILDAINYLVTGFTWKPLCSGKIFSGDSVPFPTKGLVN</sequence>
<keyword evidence="2" id="KW-1185">Reference proteome</keyword>
<proteinExistence type="predicted"/>
<accession>A0ACC0Z6N1</accession>
<dbReference type="Proteomes" id="UP001163603">
    <property type="component" value="Chromosome 3"/>
</dbReference>
<protein>
    <submittedName>
        <fullName evidence="1">Uncharacterized protein</fullName>
    </submittedName>
</protein>
<reference evidence="2" key="1">
    <citation type="journal article" date="2023" name="G3 (Bethesda)">
        <title>Genome assembly and association tests identify interacting loci associated with vigor, precocity, and sex in interspecific pistachio rootstocks.</title>
        <authorList>
            <person name="Palmer W."/>
            <person name="Jacygrad E."/>
            <person name="Sagayaradj S."/>
            <person name="Cavanaugh K."/>
            <person name="Han R."/>
            <person name="Bertier L."/>
            <person name="Beede B."/>
            <person name="Kafkas S."/>
            <person name="Golino D."/>
            <person name="Preece J."/>
            <person name="Michelmore R."/>
        </authorList>
    </citation>
    <scope>NUCLEOTIDE SEQUENCE [LARGE SCALE GENOMIC DNA]</scope>
</reference>
<dbReference type="EMBL" id="CM047738">
    <property type="protein sequence ID" value="KAJ0046464.1"/>
    <property type="molecule type" value="Genomic_DNA"/>
</dbReference>
<comment type="caution">
    <text evidence="1">The sequence shown here is derived from an EMBL/GenBank/DDBJ whole genome shotgun (WGS) entry which is preliminary data.</text>
</comment>
<organism evidence="1 2">
    <name type="scientific">Pistacia integerrima</name>
    <dbReference type="NCBI Taxonomy" id="434235"/>
    <lineage>
        <taxon>Eukaryota</taxon>
        <taxon>Viridiplantae</taxon>
        <taxon>Streptophyta</taxon>
        <taxon>Embryophyta</taxon>
        <taxon>Tracheophyta</taxon>
        <taxon>Spermatophyta</taxon>
        <taxon>Magnoliopsida</taxon>
        <taxon>eudicotyledons</taxon>
        <taxon>Gunneridae</taxon>
        <taxon>Pentapetalae</taxon>
        <taxon>rosids</taxon>
        <taxon>malvids</taxon>
        <taxon>Sapindales</taxon>
        <taxon>Anacardiaceae</taxon>
        <taxon>Pistacia</taxon>
    </lineage>
</organism>
<gene>
    <name evidence="1" type="ORF">Pint_04170</name>
</gene>